<comment type="caution">
    <text evidence="7">The sequence shown here is derived from an EMBL/GenBank/DDBJ whole genome shotgun (WGS) entry which is preliminary data.</text>
</comment>
<evidence type="ECO:0000259" key="6">
    <source>
        <dbReference type="Pfam" id="PF14378"/>
    </source>
</evidence>
<evidence type="ECO:0000313" key="8">
    <source>
        <dbReference type="Proteomes" id="UP000029228"/>
    </source>
</evidence>
<dbReference type="Pfam" id="PF14378">
    <property type="entry name" value="PAP2_3"/>
    <property type="match status" value="1"/>
</dbReference>
<dbReference type="InterPro" id="IPR052185">
    <property type="entry name" value="IPC_Synthase-Related"/>
</dbReference>
<accession>A0A090RMA7</accession>
<dbReference type="PANTHER" id="PTHR31310">
    <property type="match status" value="1"/>
</dbReference>
<evidence type="ECO:0000256" key="3">
    <source>
        <dbReference type="ARBA" id="ARBA00022989"/>
    </source>
</evidence>
<dbReference type="AlphaFoldDB" id="A0A090RMA7"/>
<proteinExistence type="predicted"/>
<evidence type="ECO:0000256" key="1">
    <source>
        <dbReference type="ARBA" id="ARBA00004141"/>
    </source>
</evidence>
<organism evidence="7 8">
    <name type="scientific">Vibrio maritimus</name>
    <dbReference type="NCBI Taxonomy" id="990268"/>
    <lineage>
        <taxon>Bacteria</taxon>
        <taxon>Pseudomonadati</taxon>
        <taxon>Pseudomonadota</taxon>
        <taxon>Gammaproteobacteria</taxon>
        <taxon>Vibrionales</taxon>
        <taxon>Vibrionaceae</taxon>
        <taxon>Vibrio</taxon>
    </lineage>
</organism>
<dbReference type="Gene3D" id="1.20.144.10">
    <property type="entry name" value="Phosphatidic acid phosphatase type 2/haloperoxidase"/>
    <property type="match status" value="1"/>
</dbReference>
<sequence length="247" mass="28254">MSAFSSFKGLIPIIHPFQYDLLFHQLDVWLFAGNEPWTVVHTLLDSPYITLALNFCYNLWFFLMWGMVCYFLLSSKSPLRTRFFLSWLLSWTLLGMILAMVLSSAGPIFLSKLGYNHHGYGLLLQLLQQQDAWLTEHNSWELFALETQQDLWLAYSEGKEMLGSGISAMPSMHVSMAVLMALTMNAINRTLGIVFWFYALVIFIGSISLGWHYALDGLASTPLTWLIWRFAGKVSHSNIEPKRLAIT</sequence>
<evidence type="ECO:0000256" key="5">
    <source>
        <dbReference type="SAM" id="Phobius"/>
    </source>
</evidence>
<keyword evidence="4 5" id="KW-0472">Membrane</keyword>
<feature type="transmembrane region" description="Helical" evidence="5">
    <location>
        <begin position="161"/>
        <end position="182"/>
    </location>
</feature>
<feature type="transmembrane region" description="Helical" evidence="5">
    <location>
        <begin position="85"/>
        <end position="110"/>
    </location>
</feature>
<dbReference type="Proteomes" id="UP000029228">
    <property type="component" value="Unassembled WGS sequence"/>
</dbReference>
<dbReference type="GO" id="GO:0016020">
    <property type="term" value="C:membrane"/>
    <property type="evidence" value="ECO:0007669"/>
    <property type="project" value="UniProtKB-SubCell"/>
</dbReference>
<name>A0A090RMA7_9VIBR</name>
<evidence type="ECO:0000256" key="4">
    <source>
        <dbReference type="ARBA" id="ARBA00023136"/>
    </source>
</evidence>
<protein>
    <submittedName>
        <fullName evidence="7">Mlr1851 protein</fullName>
    </submittedName>
</protein>
<dbReference type="EMBL" id="BBMR01000001">
    <property type="protein sequence ID" value="GAL16530.1"/>
    <property type="molecule type" value="Genomic_DNA"/>
</dbReference>
<reference evidence="7 8" key="1">
    <citation type="submission" date="2014-09" db="EMBL/GenBank/DDBJ databases">
        <title>Vibrio maritimus JCM 19235. (C45) whole genome shotgun sequence.</title>
        <authorList>
            <person name="Sawabe T."/>
            <person name="Meirelles P."/>
            <person name="Nakanishi M."/>
            <person name="Sayaka M."/>
            <person name="Hattori M."/>
            <person name="Ohkuma M."/>
        </authorList>
    </citation>
    <scope>NUCLEOTIDE SEQUENCE [LARGE SCALE GENOMIC DNA]</scope>
    <source>
        <strain evidence="8">JCM19235</strain>
    </source>
</reference>
<feature type="transmembrane region" description="Helical" evidence="5">
    <location>
        <begin position="48"/>
        <end position="73"/>
    </location>
</feature>
<feature type="transmembrane region" description="Helical" evidence="5">
    <location>
        <begin position="194"/>
        <end position="214"/>
    </location>
</feature>
<keyword evidence="3 5" id="KW-1133">Transmembrane helix</keyword>
<evidence type="ECO:0000313" key="7">
    <source>
        <dbReference type="EMBL" id="GAL16530.1"/>
    </source>
</evidence>
<comment type="subcellular location">
    <subcellularLocation>
        <location evidence="1">Membrane</location>
        <topology evidence="1">Multi-pass membrane protein</topology>
    </subcellularLocation>
</comment>
<dbReference type="STRING" id="990268.JCM19235_5079"/>
<dbReference type="PANTHER" id="PTHR31310:SF7">
    <property type="entry name" value="PA-PHOSPHATASE RELATED-FAMILY PROTEIN DDB_G0268928"/>
    <property type="match status" value="1"/>
</dbReference>
<feature type="domain" description="Inositolphosphotransferase Aur1/Ipt1" evidence="6">
    <location>
        <begin position="24"/>
        <end position="228"/>
    </location>
</feature>
<evidence type="ECO:0000256" key="2">
    <source>
        <dbReference type="ARBA" id="ARBA00022692"/>
    </source>
</evidence>
<dbReference type="OrthoDB" id="9816314at2"/>
<gene>
    <name evidence="7" type="ORF">JCM19235_5079</name>
</gene>
<keyword evidence="2 5" id="KW-0812">Transmembrane</keyword>
<dbReference type="InterPro" id="IPR026841">
    <property type="entry name" value="Aur1/Ipt1"/>
</dbReference>
<keyword evidence="8" id="KW-1185">Reference proteome</keyword>